<accession>A0ABT8W5R0</accession>
<dbReference type="PANTHER" id="PTHR47466:SF1">
    <property type="entry name" value="METALLOPROTEASE MEP1 (AFU_ORTHOLOGUE AFUA_1G07730)-RELATED"/>
    <property type="match status" value="1"/>
</dbReference>
<evidence type="ECO:0000259" key="11">
    <source>
        <dbReference type="Pfam" id="PF05572"/>
    </source>
</evidence>
<evidence type="ECO:0000256" key="2">
    <source>
        <dbReference type="ARBA" id="ARBA00022670"/>
    </source>
</evidence>
<evidence type="ECO:0000256" key="1">
    <source>
        <dbReference type="ARBA" id="ARBA00008721"/>
    </source>
</evidence>
<comment type="similarity">
    <text evidence="1">Belongs to the peptidase M43B family.</text>
</comment>
<evidence type="ECO:0000256" key="4">
    <source>
        <dbReference type="ARBA" id="ARBA00022729"/>
    </source>
</evidence>
<dbReference type="RefSeq" id="WP_303276114.1">
    <property type="nucleotide sequence ID" value="NZ_JAUOEK010000024.1"/>
</dbReference>
<dbReference type="Gene3D" id="3.40.390.10">
    <property type="entry name" value="Collagenase (Catalytic Domain)"/>
    <property type="match status" value="1"/>
</dbReference>
<keyword evidence="7 12" id="KW-0482">Metalloprotease</keyword>
<dbReference type="CDD" id="cd04275">
    <property type="entry name" value="ZnMc_pappalysin_like"/>
    <property type="match status" value="1"/>
</dbReference>
<dbReference type="EMBL" id="JAUOEK010000024">
    <property type="protein sequence ID" value="MDO5968437.1"/>
    <property type="molecule type" value="Genomic_DNA"/>
</dbReference>
<name>A0ABT8W5R0_9FLAO</name>
<evidence type="ECO:0000256" key="3">
    <source>
        <dbReference type="ARBA" id="ARBA00022723"/>
    </source>
</evidence>
<dbReference type="InterPro" id="IPR024079">
    <property type="entry name" value="MetalloPept_cat_dom_sf"/>
</dbReference>
<gene>
    <name evidence="12" type="ORF">Q4Q35_01320</name>
</gene>
<dbReference type="Proteomes" id="UP001176883">
    <property type="component" value="Unassembled WGS sequence"/>
</dbReference>
<keyword evidence="8" id="KW-1015">Disulfide bond</keyword>
<protein>
    <submittedName>
        <fullName evidence="12">Zinc metalloprotease</fullName>
    </submittedName>
</protein>
<keyword evidence="5" id="KW-0378">Hydrolase</keyword>
<dbReference type="SUPFAM" id="SSF55486">
    <property type="entry name" value="Metalloproteases ('zincins'), catalytic domain"/>
    <property type="match status" value="1"/>
</dbReference>
<feature type="compositionally biased region" description="Polar residues" evidence="9">
    <location>
        <begin position="238"/>
        <end position="256"/>
    </location>
</feature>
<comment type="caution">
    <text evidence="12">The sequence shown here is derived from an EMBL/GenBank/DDBJ whole genome shotgun (WGS) entry which is preliminary data.</text>
</comment>
<dbReference type="InterPro" id="IPR008754">
    <property type="entry name" value="Peptidase_M43"/>
</dbReference>
<reference evidence="12" key="1">
    <citation type="submission" date="2023-07" db="EMBL/GenBank/DDBJ databases">
        <title>Two novel species in the genus Flavivirga.</title>
        <authorList>
            <person name="Kwon K."/>
        </authorList>
    </citation>
    <scope>NUCLEOTIDE SEQUENCE</scope>
    <source>
        <strain evidence="12">KCTC 52353</strain>
    </source>
</reference>
<feature type="domain" description="Peptidase M43 pregnancy-associated plasma-A" evidence="11">
    <location>
        <begin position="145"/>
        <end position="288"/>
    </location>
</feature>
<evidence type="ECO:0000256" key="9">
    <source>
        <dbReference type="SAM" id="MobiDB-lite"/>
    </source>
</evidence>
<dbReference type="GO" id="GO:0008237">
    <property type="term" value="F:metallopeptidase activity"/>
    <property type="evidence" value="ECO:0007669"/>
    <property type="project" value="UniProtKB-KW"/>
</dbReference>
<keyword evidence="3" id="KW-0479">Metal-binding</keyword>
<evidence type="ECO:0000256" key="6">
    <source>
        <dbReference type="ARBA" id="ARBA00022833"/>
    </source>
</evidence>
<keyword evidence="6" id="KW-0862">Zinc</keyword>
<evidence type="ECO:0000256" key="7">
    <source>
        <dbReference type="ARBA" id="ARBA00023049"/>
    </source>
</evidence>
<keyword evidence="2" id="KW-0645">Protease</keyword>
<evidence type="ECO:0000313" key="12">
    <source>
        <dbReference type="EMBL" id="MDO5968437.1"/>
    </source>
</evidence>
<feature type="signal peptide" evidence="10">
    <location>
        <begin position="1"/>
        <end position="20"/>
    </location>
</feature>
<evidence type="ECO:0000313" key="13">
    <source>
        <dbReference type="Proteomes" id="UP001176883"/>
    </source>
</evidence>
<organism evidence="12 13">
    <name type="scientific">Flavivirga aquimarina</name>
    <dbReference type="NCBI Taxonomy" id="2027862"/>
    <lineage>
        <taxon>Bacteria</taxon>
        <taxon>Pseudomonadati</taxon>
        <taxon>Bacteroidota</taxon>
        <taxon>Flavobacteriia</taxon>
        <taxon>Flavobacteriales</taxon>
        <taxon>Flavobacteriaceae</taxon>
        <taxon>Flavivirga</taxon>
    </lineage>
</organism>
<sequence>MPHKYLFFLLAIALIIFCSACTKDTPQENNIPFDEVITIPVVIHVVNYKPEPFTISDEKIRSQIEVLNQDFRKKNPDHIKTPDEFIGLVADIAIEFSLATIDPNGNPTTGIIRTESDVTGFDGKSITDETPIEDLKLYFTNKGGQDAWPRDKYLNIWIADLSDRYGNLALAGYAQFPNSDPKIDGVVIDPRVFGTLPPLEPIHSLGRTATHEIGHWLNLKHIYGKNGDCEDGDLVDDTPSQESEYNGNPTHPQNSCNSNDMFMNFMDYVDDQSMYMFTLGQKRRMRNLFNPGGLRRELYLNNR</sequence>
<evidence type="ECO:0000256" key="5">
    <source>
        <dbReference type="ARBA" id="ARBA00022801"/>
    </source>
</evidence>
<evidence type="ECO:0000256" key="8">
    <source>
        <dbReference type="ARBA" id="ARBA00023157"/>
    </source>
</evidence>
<keyword evidence="4 10" id="KW-0732">Signal</keyword>
<proteinExistence type="inferred from homology"/>
<evidence type="ECO:0000256" key="10">
    <source>
        <dbReference type="SAM" id="SignalP"/>
    </source>
</evidence>
<dbReference type="Pfam" id="PF05572">
    <property type="entry name" value="Peptidase_M43"/>
    <property type="match status" value="1"/>
</dbReference>
<feature type="region of interest" description="Disordered" evidence="9">
    <location>
        <begin position="231"/>
        <end position="256"/>
    </location>
</feature>
<feature type="chain" id="PRO_5045448965" evidence="10">
    <location>
        <begin position="21"/>
        <end position="303"/>
    </location>
</feature>
<dbReference type="PANTHER" id="PTHR47466">
    <property type="match status" value="1"/>
</dbReference>
<keyword evidence="13" id="KW-1185">Reference proteome</keyword>